<dbReference type="SUPFAM" id="SSF51316">
    <property type="entry name" value="Mss4-like"/>
    <property type="match status" value="1"/>
</dbReference>
<evidence type="ECO:0000256" key="3">
    <source>
        <dbReference type="ARBA" id="ARBA00022833"/>
    </source>
</evidence>
<feature type="domain" description="CENP-V/GFA" evidence="5">
    <location>
        <begin position="5"/>
        <end position="123"/>
    </location>
</feature>
<dbReference type="InterPro" id="IPR006913">
    <property type="entry name" value="CENP-V/GFA"/>
</dbReference>
<evidence type="ECO:0000313" key="6">
    <source>
        <dbReference type="EMBL" id="KAB7741213.1"/>
    </source>
</evidence>
<organism evidence="6 7">
    <name type="scientific">Parvibaculum sedimenti</name>
    <dbReference type="NCBI Taxonomy" id="2608632"/>
    <lineage>
        <taxon>Bacteria</taxon>
        <taxon>Pseudomonadati</taxon>
        <taxon>Pseudomonadota</taxon>
        <taxon>Alphaproteobacteria</taxon>
        <taxon>Hyphomicrobiales</taxon>
        <taxon>Parvibaculaceae</taxon>
        <taxon>Parvibaculum</taxon>
    </lineage>
</organism>
<evidence type="ECO:0000313" key="7">
    <source>
        <dbReference type="Proteomes" id="UP000468901"/>
    </source>
</evidence>
<dbReference type="PROSITE" id="PS51891">
    <property type="entry name" value="CENP_V_GFA"/>
    <property type="match status" value="1"/>
</dbReference>
<dbReference type="RefSeq" id="WP_152215185.1">
    <property type="nucleotide sequence ID" value="NZ_JBAQYD010000082.1"/>
</dbReference>
<dbReference type="InterPro" id="IPR011057">
    <property type="entry name" value="Mss4-like_sf"/>
</dbReference>
<comment type="similarity">
    <text evidence="1">Belongs to the Gfa family.</text>
</comment>
<proteinExistence type="inferred from homology"/>
<dbReference type="PANTHER" id="PTHR33337">
    <property type="entry name" value="GFA DOMAIN-CONTAINING PROTEIN"/>
    <property type="match status" value="1"/>
</dbReference>
<evidence type="ECO:0000259" key="5">
    <source>
        <dbReference type="PROSITE" id="PS51891"/>
    </source>
</evidence>
<dbReference type="GO" id="GO:0046872">
    <property type="term" value="F:metal ion binding"/>
    <property type="evidence" value="ECO:0007669"/>
    <property type="project" value="UniProtKB-KW"/>
</dbReference>
<dbReference type="GO" id="GO:0016846">
    <property type="term" value="F:carbon-sulfur lyase activity"/>
    <property type="evidence" value="ECO:0007669"/>
    <property type="project" value="InterPro"/>
</dbReference>
<evidence type="ECO:0000256" key="4">
    <source>
        <dbReference type="ARBA" id="ARBA00023239"/>
    </source>
</evidence>
<evidence type="ECO:0000256" key="2">
    <source>
        <dbReference type="ARBA" id="ARBA00022723"/>
    </source>
</evidence>
<dbReference type="AlphaFoldDB" id="A0A6N6VLT8"/>
<keyword evidence="7" id="KW-1185">Reference proteome</keyword>
<keyword evidence="4" id="KW-0456">Lyase</keyword>
<gene>
    <name evidence="6" type="ORF">F2P47_05565</name>
</gene>
<dbReference type="Proteomes" id="UP000468901">
    <property type="component" value="Unassembled WGS sequence"/>
</dbReference>
<dbReference type="Pfam" id="PF04828">
    <property type="entry name" value="GFA"/>
    <property type="match status" value="1"/>
</dbReference>
<comment type="caution">
    <text evidence="6">The sequence shown here is derived from an EMBL/GenBank/DDBJ whole genome shotgun (WGS) entry which is preliminary data.</text>
</comment>
<name>A0A6N6VLT8_9HYPH</name>
<reference evidence="6 7" key="1">
    <citation type="submission" date="2019-09" db="EMBL/GenBank/DDBJ databases">
        <title>Parvibaculum sedimenti sp. nov., isolated from sediment.</title>
        <authorList>
            <person name="Wang Y."/>
        </authorList>
    </citation>
    <scope>NUCLEOTIDE SEQUENCE [LARGE SCALE GENOMIC DNA]</scope>
    <source>
        <strain evidence="6 7">HXT-9</strain>
    </source>
</reference>
<sequence length="137" mass="14582">MPAPHTGGCLCGAIRYEVTSEPVAAALCHCRDCQYVSGGEPAAVVIVARDALKITKGKPKSYSVVGDSGKHVTRQFCENCGTPLFSDVEANPAIWVVKAGSFDDPSWIKPGAIFYTSSAQPWAHMDANLPQFPKMPG</sequence>
<protein>
    <submittedName>
        <fullName evidence="6">Aldehyde-activating protein</fullName>
    </submittedName>
</protein>
<dbReference type="EMBL" id="WESC01000004">
    <property type="protein sequence ID" value="KAB7741213.1"/>
    <property type="molecule type" value="Genomic_DNA"/>
</dbReference>
<dbReference type="PANTHER" id="PTHR33337:SF40">
    <property type="entry name" value="CENP-V_GFA DOMAIN-CONTAINING PROTEIN-RELATED"/>
    <property type="match status" value="1"/>
</dbReference>
<dbReference type="Gene3D" id="3.90.1590.10">
    <property type="entry name" value="glutathione-dependent formaldehyde- activating enzyme (gfa)"/>
    <property type="match status" value="1"/>
</dbReference>
<keyword evidence="3" id="KW-0862">Zinc</keyword>
<evidence type="ECO:0000256" key="1">
    <source>
        <dbReference type="ARBA" id="ARBA00005495"/>
    </source>
</evidence>
<accession>A0A6N6VLT8</accession>
<keyword evidence="2" id="KW-0479">Metal-binding</keyword>